<name>G4Z6E8_PHYSP</name>
<dbReference type="RefSeq" id="XP_009525113.1">
    <property type="nucleotide sequence ID" value="XM_009526818.1"/>
</dbReference>
<reference evidence="1 2" key="1">
    <citation type="journal article" date="2006" name="Science">
        <title>Phytophthora genome sequences uncover evolutionary origins and mechanisms of pathogenesis.</title>
        <authorList>
            <person name="Tyler B.M."/>
            <person name="Tripathy S."/>
            <person name="Zhang X."/>
            <person name="Dehal P."/>
            <person name="Jiang R.H."/>
            <person name="Aerts A."/>
            <person name="Arredondo F.D."/>
            <person name="Baxter L."/>
            <person name="Bensasson D."/>
            <person name="Beynon J.L."/>
            <person name="Chapman J."/>
            <person name="Damasceno C.M."/>
            <person name="Dorrance A.E."/>
            <person name="Dou D."/>
            <person name="Dickerman A.W."/>
            <person name="Dubchak I.L."/>
            <person name="Garbelotto M."/>
            <person name="Gijzen M."/>
            <person name="Gordon S.G."/>
            <person name="Govers F."/>
            <person name="Grunwald N.J."/>
            <person name="Huang W."/>
            <person name="Ivors K.L."/>
            <person name="Jones R.W."/>
            <person name="Kamoun S."/>
            <person name="Krampis K."/>
            <person name="Lamour K.H."/>
            <person name="Lee M.K."/>
            <person name="McDonald W.H."/>
            <person name="Medina M."/>
            <person name="Meijer H.J."/>
            <person name="Nordberg E.K."/>
            <person name="Maclean D.J."/>
            <person name="Ospina-Giraldo M.D."/>
            <person name="Morris P.F."/>
            <person name="Phuntumart V."/>
            <person name="Putnam N.H."/>
            <person name="Rash S."/>
            <person name="Rose J.K."/>
            <person name="Sakihama Y."/>
            <person name="Salamov A.A."/>
            <person name="Savidor A."/>
            <person name="Scheuring C.F."/>
            <person name="Smith B.M."/>
            <person name="Sobral B.W."/>
            <person name="Terry A."/>
            <person name="Torto-Alalibo T.A."/>
            <person name="Win J."/>
            <person name="Xu Z."/>
            <person name="Zhang H."/>
            <person name="Grigoriev I.V."/>
            <person name="Rokhsar D.S."/>
            <person name="Boore J.L."/>
        </authorList>
    </citation>
    <scope>NUCLEOTIDE SEQUENCE [LARGE SCALE GENOMIC DNA]</scope>
    <source>
        <strain evidence="1 2">P6497</strain>
    </source>
</reference>
<keyword evidence="2" id="KW-1185">Reference proteome</keyword>
<dbReference type="Proteomes" id="UP000002640">
    <property type="component" value="Unassembled WGS sequence"/>
</dbReference>
<evidence type="ECO:0008006" key="3">
    <source>
        <dbReference type="Google" id="ProtNLM"/>
    </source>
</evidence>
<sequence>MIDLLGDGIIDVRTAFGWISTGPREFGIGQGSILSILRIACYMDYLQEQLAGCPDPVEVRHHQTGGGIEISSTLFVDDQLDMTTSLRRIQARAKTTNIFTGKAGTGGVFGAEKSFMMYMTSNNEHFDAVQLIDGLGIPREVKAVSPEEGFKHLGVYQGGDNLWEATITPTWVRLTEEAGRIVRQKLSLVQFRYIVNSVWIPHLRYRMVLGGAIGVAGSIGTFIRQVARSVLRLPHSTPRSVYYDKVNGLGLLSCELDANVHRYNEAVRILNSPDLPVYHLLVESLEMYQVNAGLTENPLSVPIKPPVQVTTWAGCIIRFAAAMTPPLKLDCKWKQPPAALAKRSNDRPLLHYTRQELRPKLVAVNWNTDYKLQYLGDIVTDCGTRLLTRAQLQQKGMWQGAKRARVDELYSEWKEQLAKGGSLDVREPV</sequence>
<dbReference type="KEGG" id="psoj:PHYSODRAFT_299717"/>
<organism evidence="1 2">
    <name type="scientific">Phytophthora sojae (strain P6497)</name>
    <name type="common">Soybean stem and root rot agent</name>
    <name type="synonym">Phytophthora megasperma f. sp. glycines</name>
    <dbReference type="NCBI Taxonomy" id="1094619"/>
    <lineage>
        <taxon>Eukaryota</taxon>
        <taxon>Sar</taxon>
        <taxon>Stramenopiles</taxon>
        <taxon>Oomycota</taxon>
        <taxon>Peronosporomycetes</taxon>
        <taxon>Peronosporales</taxon>
        <taxon>Peronosporaceae</taxon>
        <taxon>Phytophthora</taxon>
    </lineage>
</organism>
<dbReference type="AlphaFoldDB" id="G4Z6E8"/>
<protein>
    <recommendedName>
        <fullName evidence="3">Reverse transcriptase domain-containing protein</fullName>
    </recommendedName>
</protein>
<evidence type="ECO:0000313" key="1">
    <source>
        <dbReference type="EMBL" id="EGZ22396.1"/>
    </source>
</evidence>
<gene>
    <name evidence="1" type="ORF">PHYSODRAFT_299717</name>
</gene>
<dbReference type="GeneID" id="20641774"/>
<proteinExistence type="predicted"/>
<dbReference type="InParanoid" id="G4Z6E8"/>
<dbReference type="EMBL" id="JH159153">
    <property type="protein sequence ID" value="EGZ22396.1"/>
    <property type="molecule type" value="Genomic_DNA"/>
</dbReference>
<evidence type="ECO:0000313" key="2">
    <source>
        <dbReference type="Proteomes" id="UP000002640"/>
    </source>
</evidence>
<accession>G4Z6E8</accession>